<feature type="transmembrane region" description="Helical" evidence="5">
    <location>
        <begin position="97"/>
        <end position="118"/>
    </location>
</feature>
<evidence type="ECO:0000259" key="6">
    <source>
        <dbReference type="PROSITE" id="PS50850"/>
    </source>
</evidence>
<feature type="transmembrane region" description="Helical" evidence="5">
    <location>
        <begin position="264"/>
        <end position="282"/>
    </location>
</feature>
<feature type="transmembrane region" description="Helical" evidence="5">
    <location>
        <begin position="324"/>
        <end position="347"/>
    </location>
</feature>
<dbReference type="InterPro" id="IPR020846">
    <property type="entry name" value="MFS_dom"/>
</dbReference>
<feature type="transmembrane region" description="Helical" evidence="5">
    <location>
        <begin position="288"/>
        <end position="312"/>
    </location>
</feature>
<dbReference type="RefSeq" id="WP_138863886.1">
    <property type="nucleotide sequence ID" value="NZ_VCPC01000002.1"/>
</dbReference>
<feature type="transmembrane region" description="Helical" evidence="5">
    <location>
        <begin position="201"/>
        <end position="223"/>
    </location>
</feature>
<evidence type="ECO:0000313" key="7">
    <source>
        <dbReference type="EMBL" id="TMV13330.1"/>
    </source>
</evidence>
<dbReference type="Pfam" id="PF07690">
    <property type="entry name" value="MFS_1"/>
    <property type="match status" value="1"/>
</dbReference>
<evidence type="ECO:0000256" key="3">
    <source>
        <dbReference type="ARBA" id="ARBA00023136"/>
    </source>
</evidence>
<evidence type="ECO:0000256" key="2">
    <source>
        <dbReference type="ARBA" id="ARBA00022989"/>
    </source>
</evidence>
<feature type="transmembrane region" description="Helical" evidence="5">
    <location>
        <begin position="130"/>
        <end position="151"/>
    </location>
</feature>
<evidence type="ECO:0000313" key="8">
    <source>
        <dbReference type="Proteomes" id="UP001191082"/>
    </source>
</evidence>
<feature type="transmembrane region" description="Helical" evidence="5">
    <location>
        <begin position="229"/>
        <end position="252"/>
    </location>
</feature>
<protein>
    <submittedName>
        <fullName evidence="7">MFS transporter</fullName>
    </submittedName>
</protein>
<dbReference type="EMBL" id="VCPC01000002">
    <property type="protein sequence ID" value="TMV13330.1"/>
    <property type="molecule type" value="Genomic_DNA"/>
</dbReference>
<feature type="transmembrane region" description="Helical" evidence="5">
    <location>
        <begin position="41"/>
        <end position="61"/>
    </location>
</feature>
<keyword evidence="8" id="KW-1185">Reference proteome</keyword>
<dbReference type="InterPro" id="IPR047200">
    <property type="entry name" value="MFS_YcaD-like"/>
</dbReference>
<proteinExistence type="predicted"/>
<dbReference type="CDD" id="cd17477">
    <property type="entry name" value="MFS_YcaD_like"/>
    <property type="match status" value="1"/>
</dbReference>
<feature type="region of interest" description="Disordered" evidence="4">
    <location>
        <begin position="389"/>
        <end position="428"/>
    </location>
</feature>
<gene>
    <name evidence="7" type="ORF">FGK64_11300</name>
</gene>
<keyword evidence="2 5" id="KW-1133">Transmembrane helix</keyword>
<feature type="transmembrane region" description="Helical" evidence="5">
    <location>
        <begin position="157"/>
        <end position="180"/>
    </location>
</feature>
<dbReference type="PROSITE" id="PS50850">
    <property type="entry name" value="MFS"/>
    <property type="match status" value="1"/>
</dbReference>
<feature type="transmembrane region" description="Helical" evidence="5">
    <location>
        <begin position="353"/>
        <end position="372"/>
    </location>
</feature>
<evidence type="ECO:0000256" key="4">
    <source>
        <dbReference type="SAM" id="MobiDB-lite"/>
    </source>
</evidence>
<organism evidence="7 8">
    <name type="scientific">Arenibacterium halophilum</name>
    <dbReference type="NCBI Taxonomy" id="2583821"/>
    <lineage>
        <taxon>Bacteria</taxon>
        <taxon>Pseudomonadati</taxon>
        <taxon>Pseudomonadota</taxon>
        <taxon>Alphaproteobacteria</taxon>
        <taxon>Rhodobacterales</taxon>
        <taxon>Paracoccaceae</taxon>
        <taxon>Arenibacterium</taxon>
    </lineage>
</organism>
<sequence length="428" mass="43769">MKQFLPISALLFGSALLIFAGGINALILPIRGSAEGFTAASLGLLGTGWAVGYVLGCILCPRLVGRVGHIRSFGVMAALAAVSVLLSLLFITPWVWVPLRGLCGFCFAGAAMIVESWLSERAAPESRGRIFGIYTMVNLLASTMGQMSLALGDSSGFTFFVLAAIFYCLALIPLSISSSATPKPLVSVKLDPAALWRNSPVAVVAVFCVGISNSAFGTLSAVYADRIGLTLGTVALFASLPVLAGAISQVPIGMASDRLDRRKVLVVVAIAALGADLAFILMQPEGLLINLALASAFGATVYAMYPIIVAHANDHAPPGTGIQVSGGLLMIFGAGSIIGPSLAGFGMTNFGSFGLFATTLVAHALLIGFALLRIRARAPVTEAEKGNFVATPAGRGSTPETAALALGEGENAPVEPAGSDVSPESASG</sequence>
<name>A0ABY2XB99_9RHOB</name>
<dbReference type="Gene3D" id="1.20.1250.20">
    <property type="entry name" value="MFS general substrate transporter like domains"/>
    <property type="match status" value="2"/>
</dbReference>
<feature type="transmembrane region" description="Helical" evidence="5">
    <location>
        <begin position="73"/>
        <end position="91"/>
    </location>
</feature>
<evidence type="ECO:0000256" key="5">
    <source>
        <dbReference type="SAM" id="Phobius"/>
    </source>
</evidence>
<feature type="domain" description="Major facilitator superfamily (MFS) profile" evidence="6">
    <location>
        <begin position="1"/>
        <end position="375"/>
    </location>
</feature>
<reference evidence="7 8" key="1">
    <citation type="submission" date="2019-05" db="EMBL/GenBank/DDBJ databases">
        <title>Marivita sp. nov. isolated from sea sediment.</title>
        <authorList>
            <person name="Kim W."/>
        </authorList>
    </citation>
    <scope>NUCLEOTIDE SEQUENCE [LARGE SCALE GENOMIC DNA]</scope>
    <source>
        <strain evidence="7 8">CAU 1492</strain>
    </source>
</reference>
<dbReference type="InterPro" id="IPR011701">
    <property type="entry name" value="MFS"/>
</dbReference>
<dbReference type="PANTHER" id="PTHR23521">
    <property type="entry name" value="TRANSPORTER MFS SUPERFAMILY"/>
    <property type="match status" value="1"/>
</dbReference>
<keyword evidence="3 5" id="KW-0472">Membrane</keyword>
<comment type="caution">
    <text evidence="7">The sequence shown here is derived from an EMBL/GenBank/DDBJ whole genome shotgun (WGS) entry which is preliminary data.</text>
</comment>
<dbReference type="PANTHER" id="PTHR23521:SF3">
    <property type="entry name" value="MFS TRANSPORTER"/>
    <property type="match status" value="1"/>
</dbReference>
<dbReference type="Proteomes" id="UP001191082">
    <property type="component" value="Unassembled WGS sequence"/>
</dbReference>
<dbReference type="SUPFAM" id="SSF103473">
    <property type="entry name" value="MFS general substrate transporter"/>
    <property type="match status" value="1"/>
</dbReference>
<accession>A0ABY2XB99</accession>
<evidence type="ECO:0000256" key="1">
    <source>
        <dbReference type="ARBA" id="ARBA00022692"/>
    </source>
</evidence>
<dbReference type="InterPro" id="IPR036259">
    <property type="entry name" value="MFS_trans_sf"/>
</dbReference>
<keyword evidence="1 5" id="KW-0812">Transmembrane</keyword>